<dbReference type="AlphaFoldDB" id="A0A8X8H5I5"/>
<comment type="caution">
    <text evidence="1">The sequence shown here is derived from an EMBL/GenBank/DDBJ whole genome shotgun (WGS) entry which is preliminary data.</text>
</comment>
<keyword evidence="2" id="KW-1185">Reference proteome</keyword>
<dbReference type="Proteomes" id="UP000484076">
    <property type="component" value="Unassembled WGS sequence"/>
</dbReference>
<proteinExistence type="predicted"/>
<reference evidence="1" key="1">
    <citation type="submission" date="2020-05" db="EMBL/GenBank/DDBJ databases">
        <title>Fertoebacter nigrum gen. nov., sp. nov., a new member of the family Rhodobacteraceae.</title>
        <authorList>
            <person name="Szuroczki S."/>
            <person name="Abbaszade G."/>
            <person name="Buni D."/>
            <person name="Schumann P."/>
            <person name="Toth E."/>
        </authorList>
    </citation>
    <scope>NUCLEOTIDE SEQUENCE</scope>
    <source>
        <strain evidence="1">RG-N-1a</strain>
    </source>
</reference>
<dbReference type="EMBL" id="WHUT02000022">
    <property type="protein sequence ID" value="NUB46784.1"/>
    <property type="molecule type" value="Genomic_DNA"/>
</dbReference>
<accession>A0A8X8H5I5</accession>
<evidence type="ECO:0000313" key="1">
    <source>
        <dbReference type="EMBL" id="NUB46784.1"/>
    </source>
</evidence>
<dbReference type="RefSeq" id="WP_152828765.1">
    <property type="nucleotide sequence ID" value="NZ_WHUT02000022.1"/>
</dbReference>
<gene>
    <name evidence="1" type="ORF">GEU84_020545</name>
</gene>
<organism evidence="1 2">
    <name type="scientific">Fertoeibacter niger</name>
    <dbReference type="NCBI Taxonomy" id="2656921"/>
    <lineage>
        <taxon>Bacteria</taxon>
        <taxon>Pseudomonadati</taxon>
        <taxon>Pseudomonadota</taxon>
        <taxon>Alphaproteobacteria</taxon>
        <taxon>Rhodobacterales</taxon>
        <taxon>Paracoccaceae</taxon>
        <taxon>Fertoeibacter</taxon>
    </lineage>
</organism>
<sequence length="104" mass="11649">METDPETALLVRIYQLLDVPPACYWHRDLPEAAELDLAARNGSNCACQPVNLCYTDLSGQETAGTFVPRAFVHPPQGVKLFAWCEERRDFRQLFVGALQGPTLK</sequence>
<protein>
    <submittedName>
        <fullName evidence="1">Uncharacterized protein</fullName>
    </submittedName>
</protein>
<name>A0A8X8H5I5_9RHOB</name>
<evidence type="ECO:0000313" key="2">
    <source>
        <dbReference type="Proteomes" id="UP000484076"/>
    </source>
</evidence>